<name>A0ABT9EKA9_9SPHN</name>
<evidence type="ECO:0000256" key="5">
    <source>
        <dbReference type="ARBA" id="ARBA00022741"/>
    </source>
</evidence>
<dbReference type="PANTHER" id="PTHR33571:SF12">
    <property type="entry name" value="BSL3053 PROTEIN"/>
    <property type="match status" value="1"/>
</dbReference>
<sequence length="101" mass="11304">MDKVEALTRLRAREADLRAMGIERLSLFGSTARGEDRPDSDVDLAAVMDYDQVSTLGPFGFFGIEDRVAEMLGGVKVDLVTEPTRRSRLQAQIDRDRVDVF</sequence>
<dbReference type="RefSeq" id="WP_305173109.1">
    <property type="nucleotide sequence ID" value="NZ_JAUUDS010000003.1"/>
</dbReference>
<dbReference type="SUPFAM" id="SSF81301">
    <property type="entry name" value="Nucleotidyltransferase"/>
    <property type="match status" value="1"/>
</dbReference>
<keyword evidence="7" id="KW-0460">Magnesium</keyword>
<dbReference type="Gene3D" id="3.30.460.10">
    <property type="entry name" value="Beta Polymerase, domain 2"/>
    <property type="match status" value="1"/>
</dbReference>
<organism evidence="9 10">
    <name type="scientific">Sphingomonas aurea</name>
    <dbReference type="NCBI Taxonomy" id="3063994"/>
    <lineage>
        <taxon>Bacteria</taxon>
        <taxon>Pseudomonadati</taxon>
        <taxon>Pseudomonadota</taxon>
        <taxon>Alphaproteobacteria</taxon>
        <taxon>Sphingomonadales</taxon>
        <taxon>Sphingomonadaceae</taxon>
        <taxon>Sphingomonas</taxon>
    </lineage>
</organism>
<reference evidence="9 10" key="1">
    <citation type="submission" date="2023-07" db="EMBL/GenBank/DDBJ databases">
        <authorList>
            <person name="Kim M.K."/>
        </authorList>
    </citation>
    <scope>NUCLEOTIDE SEQUENCE [LARGE SCALE GENOMIC DNA]</scope>
    <source>
        <strain evidence="9 10">KR1UV-12</strain>
    </source>
</reference>
<feature type="domain" description="Polymerase beta nucleotidyltransferase" evidence="8">
    <location>
        <begin position="22"/>
        <end position="95"/>
    </location>
</feature>
<evidence type="ECO:0000259" key="8">
    <source>
        <dbReference type="Pfam" id="PF18765"/>
    </source>
</evidence>
<dbReference type="CDD" id="cd05403">
    <property type="entry name" value="NT_KNTase_like"/>
    <property type="match status" value="1"/>
</dbReference>
<keyword evidence="5" id="KW-0547">Nucleotide-binding</keyword>
<keyword evidence="3" id="KW-0548">Nucleotidyltransferase</keyword>
<keyword evidence="4" id="KW-0479">Metal-binding</keyword>
<evidence type="ECO:0000256" key="7">
    <source>
        <dbReference type="ARBA" id="ARBA00022842"/>
    </source>
</evidence>
<evidence type="ECO:0000313" key="10">
    <source>
        <dbReference type="Proteomes" id="UP001230685"/>
    </source>
</evidence>
<accession>A0ABT9EKA9</accession>
<evidence type="ECO:0000256" key="6">
    <source>
        <dbReference type="ARBA" id="ARBA00022840"/>
    </source>
</evidence>
<dbReference type="InterPro" id="IPR052038">
    <property type="entry name" value="Type-VII_TA_antitoxin"/>
</dbReference>
<keyword evidence="10" id="KW-1185">Reference proteome</keyword>
<evidence type="ECO:0000256" key="3">
    <source>
        <dbReference type="ARBA" id="ARBA00022695"/>
    </source>
</evidence>
<keyword evidence="2" id="KW-0808">Transferase</keyword>
<keyword evidence="6" id="KW-0067">ATP-binding</keyword>
<dbReference type="InterPro" id="IPR043519">
    <property type="entry name" value="NT_sf"/>
</dbReference>
<evidence type="ECO:0000313" key="9">
    <source>
        <dbReference type="EMBL" id="MDP1027407.1"/>
    </source>
</evidence>
<dbReference type="EMBL" id="JAUUDS010000003">
    <property type="protein sequence ID" value="MDP1027407.1"/>
    <property type="molecule type" value="Genomic_DNA"/>
</dbReference>
<dbReference type="InterPro" id="IPR041633">
    <property type="entry name" value="Polbeta"/>
</dbReference>
<evidence type="ECO:0000256" key="4">
    <source>
        <dbReference type="ARBA" id="ARBA00022723"/>
    </source>
</evidence>
<comment type="caution">
    <text evidence="9">The sequence shown here is derived from an EMBL/GenBank/DDBJ whole genome shotgun (WGS) entry which is preliminary data.</text>
</comment>
<dbReference type="Pfam" id="PF18765">
    <property type="entry name" value="Polbeta"/>
    <property type="match status" value="1"/>
</dbReference>
<proteinExistence type="predicted"/>
<dbReference type="Proteomes" id="UP001230685">
    <property type="component" value="Unassembled WGS sequence"/>
</dbReference>
<evidence type="ECO:0000256" key="1">
    <source>
        <dbReference type="ARBA" id="ARBA00001946"/>
    </source>
</evidence>
<dbReference type="PANTHER" id="PTHR33571">
    <property type="entry name" value="SSL8005 PROTEIN"/>
    <property type="match status" value="1"/>
</dbReference>
<evidence type="ECO:0000256" key="2">
    <source>
        <dbReference type="ARBA" id="ARBA00022679"/>
    </source>
</evidence>
<protein>
    <submittedName>
        <fullName evidence="9">Nucleotidyltransferase domain-containing protein</fullName>
    </submittedName>
</protein>
<gene>
    <name evidence="9" type="ORF">Q5H91_09290</name>
</gene>
<comment type="cofactor">
    <cofactor evidence="1">
        <name>Mg(2+)</name>
        <dbReference type="ChEBI" id="CHEBI:18420"/>
    </cofactor>
</comment>